<dbReference type="GO" id="GO:0043856">
    <property type="term" value="F:anti-sigma factor antagonist activity"/>
    <property type="evidence" value="ECO:0007669"/>
    <property type="project" value="InterPro"/>
</dbReference>
<dbReference type="InterPro" id="IPR036513">
    <property type="entry name" value="STAS_dom_sf"/>
</dbReference>
<dbReference type="NCBIfam" id="TIGR00377">
    <property type="entry name" value="ant_ant_sig"/>
    <property type="match status" value="1"/>
</dbReference>
<dbReference type="OrthoDB" id="3296948at2"/>
<evidence type="ECO:0000313" key="5">
    <source>
        <dbReference type="Proteomes" id="UP000305778"/>
    </source>
</evidence>
<evidence type="ECO:0000259" key="3">
    <source>
        <dbReference type="PROSITE" id="PS50801"/>
    </source>
</evidence>
<reference evidence="4 5" key="1">
    <citation type="submission" date="2019-04" db="EMBL/GenBank/DDBJ databases">
        <title>Streptomyces oryziradicis sp. nov., a novel actinomycete isolated from rhizosphere soil of rice (Oryza sativa L.).</title>
        <authorList>
            <person name="Li C."/>
        </authorList>
    </citation>
    <scope>NUCLEOTIDE SEQUENCE [LARGE SCALE GENOMIC DNA]</scope>
    <source>
        <strain evidence="4 5">NEAU-C40</strain>
    </source>
</reference>
<evidence type="ECO:0000313" key="4">
    <source>
        <dbReference type="EMBL" id="TKA01731.1"/>
    </source>
</evidence>
<keyword evidence="5" id="KW-1185">Reference proteome</keyword>
<protein>
    <recommendedName>
        <fullName evidence="2">Anti-sigma factor antagonist</fullName>
    </recommendedName>
</protein>
<evidence type="ECO:0000256" key="2">
    <source>
        <dbReference type="RuleBase" id="RU003749"/>
    </source>
</evidence>
<dbReference type="Pfam" id="PF13466">
    <property type="entry name" value="STAS_2"/>
    <property type="match status" value="1"/>
</dbReference>
<proteinExistence type="inferred from homology"/>
<dbReference type="AlphaFoldDB" id="A0A4U0S3U0"/>
<dbReference type="SUPFAM" id="SSF52091">
    <property type="entry name" value="SpoIIaa-like"/>
    <property type="match status" value="1"/>
</dbReference>
<dbReference type="EMBL" id="SUMC01000069">
    <property type="protein sequence ID" value="TKA01731.1"/>
    <property type="molecule type" value="Genomic_DNA"/>
</dbReference>
<comment type="similarity">
    <text evidence="1 2">Belongs to the anti-sigma-factor antagonist family.</text>
</comment>
<dbReference type="RefSeq" id="WP_136729060.1">
    <property type="nucleotide sequence ID" value="NZ_SUMC01000069.1"/>
</dbReference>
<name>A0A4U0S3U0_9ACTN</name>
<dbReference type="InterPro" id="IPR058548">
    <property type="entry name" value="MlaB-like_STAS"/>
</dbReference>
<dbReference type="PANTHER" id="PTHR33495">
    <property type="entry name" value="ANTI-SIGMA FACTOR ANTAGONIST TM_1081-RELATED-RELATED"/>
    <property type="match status" value="1"/>
</dbReference>
<dbReference type="InterPro" id="IPR003658">
    <property type="entry name" value="Anti-sigma_ant"/>
</dbReference>
<evidence type="ECO:0000256" key="1">
    <source>
        <dbReference type="ARBA" id="ARBA00009013"/>
    </source>
</evidence>
<feature type="domain" description="STAS" evidence="3">
    <location>
        <begin position="27"/>
        <end position="120"/>
    </location>
</feature>
<dbReference type="Proteomes" id="UP000305778">
    <property type="component" value="Unassembled WGS sequence"/>
</dbReference>
<dbReference type="CDD" id="cd07043">
    <property type="entry name" value="STAS_anti-anti-sigma_factors"/>
    <property type="match status" value="1"/>
</dbReference>
<dbReference type="Gene3D" id="3.30.750.24">
    <property type="entry name" value="STAS domain"/>
    <property type="match status" value="1"/>
</dbReference>
<dbReference type="InterPro" id="IPR002645">
    <property type="entry name" value="STAS_dom"/>
</dbReference>
<comment type="caution">
    <text evidence="4">The sequence shown here is derived from an EMBL/GenBank/DDBJ whole genome shotgun (WGS) entry which is preliminary data.</text>
</comment>
<gene>
    <name evidence="4" type="ORF">FCI23_40000</name>
</gene>
<organism evidence="4 5">
    <name type="scientific">Actinacidiphila oryziradicis</name>
    <dbReference type="NCBI Taxonomy" id="2571141"/>
    <lineage>
        <taxon>Bacteria</taxon>
        <taxon>Bacillati</taxon>
        <taxon>Actinomycetota</taxon>
        <taxon>Actinomycetes</taxon>
        <taxon>Kitasatosporales</taxon>
        <taxon>Streptomycetaceae</taxon>
        <taxon>Actinacidiphila</taxon>
    </lineage>
</organism>
<sequence length="120" mass="12931">MREDVTVTDPLFQVSTTLDGDVPGLWLVGELDLDGTAKLRAALDDCFARPSDCVVLNLWGLRFCDCAGLNVLLEAKVTADRIGTELCVEGARAQVARLLALTGADEVFADSVQRLPPRTL</sequence>
<dbReference type="PROSITE" id="PS50801">
    <property type="entry name" value="STAS"/>
    <property type="match status" value="1"/>
</dbReference>
<accession>A0A4U0S3U0</accession>
<dbReference type="PANTHER" id="PTHR33495:SF2">
    <property type="entry name" value="ANTI-SIGMA FACTOR ANTAGONIST TM_1081-RELATED"/>
    <property type="match status" value="1"/>
</dbReference>